<sequence>MAAEIDVSLSVRTFEELTSISSLDDGLILIKMRPSYNVIGMHPNKTLDWQRSYFFVKCDDSTFEDPPDGVCHVLWNPLLGRTSSLARIISFLPSDFSRLSGRLSYERSCRCEICSIELGEYFLGEGSPFDRRNFQE</sequence>
<reference evidence="1 2" key="1">
    <citation type="submission" date="2020-02" db="EMBL/GenBank/DDBJ databases">
        <authorList>
            <person name="Ma Q."/>
            <person name="Huang Y."/>
            <person name="Song X."/>
            <person name="Pei D."/>
        </authorList>
    </citation>
    <scope>NUCLEOTIDE SEQUENCE [LARGE SCALE GENOMIC DNA]</scope>
    <source>
        <strain evidence="1">Sxm20200214</strain>
        <tissue evidence="1">Leaf</tissue>
    </source>
</reference>
<name>A0A8X7RB29_BRACI</name>
<protein>
    <submittedName>
        <fullName evidence="1">Uncharacterized protein</fullName>
    </submittedName>
</protein>
<dbReference type="AlphaFoldDB" id="A0A8X7RB29"/>
<proteinExistence type="predicted"/>
<gene>
    <name evidence="1" type="ORF">Bca52824_053139</name>
</gene>
<keyword evidence="2" id="KW-1185">Reference proteome</keyword>
<organism evidence="1 2">
    <name type="scientific">Brassica carinata</name>
    <name type="common">Ethiopian mustard</name>
    <name type="synonym">Abyssinian cabbage</name>
    <dbReference type="NCBI Taxonomy" id="52824"/>
    <lineage>
        <taxon>Eukaryota</taxon>
        <taxon>Viridiplantae</taxon>
        <taxon>Streptophyta</taxon>
        <taxon>Embryophyta</taxon>
        <taxon>Tracheophyta</taxon>
        <taxon>Spermatophyta</taxon>
        <taxon>Magnoliopsida</taxon>
        <taxon>eudicotyledons</taxon>
        <taxon>Gunneridae</taxon>
        <taxon>Pentapetalae</taxon>
        <taxon>rosids</taxon>
        <taxon>malvids</taxon>
        <taxon>Brassicales</taxon>
        <taxon>Brassicaceae</taxon>
        <taxon>Brassiceae</taxon>
        <taxon>Brassica</taxon>
    </lineage>
</organism>
<comment type="caution">
    <text evidence="1">The sequence shown here is derived from an EMBL/GenBank/DDBJ whole genome shotgun (WGS) entry which is preliminary data.</text>
</comment>
<dbReference type="EMBL" id="JAAMPC010000011">
    <property type="protein sequence ID" value="KAG2281919.1"/>
    <property type="molecule type" value="Genomic_DNA"/>
</dbReference>
<evidence type="ECO:0000313" key="1">
    <source>
        <dbReference type="EMBL" id="KAG2281919.1"/>
    </source>
</evidence>
<evidence type="ECO:0000313" key="2">
    <source>
        <dbReference type="Proteomes" id="UP000886595"/>
    </source>
</evidence>
<accession>A0A8X7RB29</accession>
<dbReference type="Proteomes" id="UP000886595">
    <property type="component" value="Unassembled WGS sequence"/>
</dbReference>